<dbReference type="Pfam" id="PF01047">
    <property type="entry name" value="MarR"/>
    <property type="match status" value="1"/>
</dbReference>
<dbReference type="EMBL" id="CP021330">
    <property type="protein sequence ID" value="AVX05700.1"/>
    <property type="molecule type" value="Genomic_DNA"/>
</dbReference>
<evidence type="ECO:0000259" key="4">
    <source>
        <dbReference type="PROSITE" id="PS50995"/>
    </source>
</evidence>
<evidence type="ECO:0000256" key="1">
    <source>
        <dbReference type="ARBA" id="ARBA00023015"/>
    </source>
</evidence>
<dbReference type="InterPro" id="IPR000835">
    <property type="entry name" value="HTH_MarR-typ"/>
</dbReference>
<feature type="domain" description="HTH marR-type" evidence="4">
    <location>
        <begin position="8"/>
        <end position="140"/>
    </location>
</feature>
<dbReference type="InterPro" id="IPR023187">
    <property type="entry name" value="Tscrpt_reg_MarR-type_CS"/>
</dbReference>
<evidence type="ECO:0000256" key="3">
    <source>
        <dbReference type="ARBA" id="ARBA00023163"/>
    </source>
</evidence>
<dbReference type="SMART" id="SM00347">
    <property type="entry name" value="HTH_MARR"/>
    <property type="match status" value="1"/>
</dbReference>
<dbReference type="PRINTS" id="PR00598">
    <property type="entry name" value="HTHMARR"/>
</dbReference>
<keyword evidence="3" id="KW-0804">Transcription</keyword>
<protein>
    <recommendedName>
        <fullName evidence="4">HTH marR-type domain-containing protein</fullName>
    </recommendedName>
</protein>
<dbReference type="GO" id="GO:0003677">
    <property type="term" value="F:DNA binding"/>
    <property type="evidence" value="ECO:0007669"/>
    <property type="project" value="UniProtKB-KW"/>
</dbReference>
<dbReference type="PROSITE" id="PS01117">
    <property type="entry name" value="HTH_MARR_1"/>
    <property type="match status" value="1"/>
</dbReference>
<proteinExistence type="predicted"/>
<dbReference type="KEGG" id="mmyr:MXMO3_03194"/>
<dbReference type="InterPro" id="IPR036390">
    <property type="entry name" value="WH_DNA-bd_sf"/>
</dbReference>
<organism evidence="5 6">
    <name type="scientific">Maritalea myrionectae</name>
    <dbReference type="NCBI Taxonomy" id="454601"/>
    <lineage>
        <taxon>Bacteria</taxon>
        <taxon>Pseudomonadati</taxon>
        <taxon>Pseudomonadota</taxon>
        <taxon>Alphaproteobacteria</taxon>
        <taxon>Hyphomicrobiales</taxon>
        <taxon>Devosiaceae</taxon>
        <taxon>Maritalea</taxon>
    </lineage>
</organism>
<keyword evidence="2" id="KW-0238">DNA-binding</keyword>
<evidence type="ECO:0000256" key="2">
    <source>
        <dbReference type="ARBA" id="ARBA00023125"/>
    </source>
</evidence>
<dbReference type="RefSeq" id="WP_162889311.1">
    <property type="nucleotide sequence ID" value="NZ_CP021330.1"/>
</dbReference>
<dbReference type="PANTHER" id="PTHR33164">
    <property type="entry name" value="TRANSCRIPTIONAL REGULATOR, MARR FAMILY"/>
    <property type="match status" value="1"/>
</dbReference>
<dbReference type="STRING" id="1122213.GCA_000423365_00886"/>
<evidence type="ECO:0000313" key="6">
    <source>
        <dbReference type="Proteomes" id="UP000258927"/>
    </source>
</evidence>
<dbReference type="SUPFAM" id="SSF46785">
    <property type="entry name" value="Winged helix' DNA-binding domain"/>
    <property type="match status" value="1"/>
</dbReference>
<dbReference type="Proteomes" id="UP000258927">
    <property type="component" value="Chromosome"/>
</dbReference>
<gene>
    <name evidence="5" type="ORF">MXMO3_03194</name>
</gene>
<dbReference type="Gene3D" id="1.10.10.10">
    <property type="entry name" value="Winged helix-like DNA-binding domain superfamily/Winged helix DNA-binding domain"/>
    <property type="match status" value="1"/>
</dbReference>
<sequence length="149" mass="17065">MAEEFTLHNRVGFKVTRLARIMEAKLEKQLSEHGVTRLMWCVLRGVGMEGVHSPSGLADYICIARPAVSRLLRDMEKRGFIERNGIDDDKRYRDIALTPLGEEKMKACHVLVRELNEHFASKLDADTYAIMMNAIDQMTEGEDVKLMRL</sequence>
<dbReference type="InterPro" id="IPR039422">
    <property type="entry name" value="MarR/SlyA-like"/>
</dbReference>
<dbReference type="GO" id="GO:0006950">
    <property type="term" value="P:response to stress"/>
    <property type="evidence" value="ECO:0007669"/>
    <property type="project" value="TreeGrafter"/>
</dbReference>
<dbReference type="AlphaFoldDB" id="A0A2R4MI96"/>
<dbReference type="GO" id="GO:0003700">
    <property type="term" value="F:DNA-binding transcription factor activity"/>
    <property type="evidence" value="ECO:0007669"/>
    <property type="project" value="InterPro"/>
</dbReference>
<accession>A0A2R4MI96</accession>
<keyword evidence="1" id="KW-0805">Transcription regulation</keyword>
<reference evidence="5 6" key="1">
    <citation type="submission" date="2017-05" db="EMBL/GenBank/DDBJ databases">
        <title>Genome Analysis of Maritalea myrionectae HL2708#5.</title>
        <authorList>
            <consortium name="Cotde Inc.-PKNU"/>
            <person name="Jang D."/>
            <person name="Oh H.-M."/>
        </authorList>
    </citation>
    <scope>NUCLEOTIDE SEQUENCE [LARGE SCALE GENOMIC DNA]</scope>
    <source>
        <strain evidence="5 6">HL2708#5</strain>
    </source>
</reference>
<dbReference type="PANTHER" id="PTHR33164:SF43">
    <property type="entry name" value="HTH-TYPE TRANSCRIPTIONAL REPRESSOR YETL"/>
    <property type="match status" value="1"/>
</dbReference>
<evidence type="ECO:0000313" key="5">
    <source>
        <dbReference type="EMBL" id="AVX05700.1"/>
    </source>
</evidence>
<keyword evidence="6" id="KW-1185">Reference proteome</keyword>
<dbReference type="InterPro" id="IPR036388">
    <property type="entry name" value="WH-like_DNA-bd_sf"/>
</dbReference>
<dbReference type="PROSITE" id="PS50995">
    <property type="entry name" value="HTH_MARR_2"/>
    <property type="match status" value="1"/>
</dbReference>
<name>A0A2R4MI96_9HYPH</name>